<protein>
    <submittedName>
        <fullName evidence="2">Uncharacterized protein</fullName>
    </submittedName>
</protein>
<organism evidence="2 3">
    <name type="scientific">Drosophila virilis</name>
    <name type="common">Fruit fly</name>
    <dbReference type="NCBI Taxonomy" id="7244"/>
    <lineage>
        <taxon>Eukaryota</taxon>
        <taxon>Metazoa</taxon>
        <taxon>Ecdysozoa</taxon>
        <taxon>Arthropoda</taxon>
        <taxon>Hexapoda</taxon>
        <taxon>Insecta</taxon>
        <taxon>Pterygota</taxon>
        <taxon>Neoptera</taxon>
        <taxon>Endopterygota</taxon>
        <taxon>Diptera</taxon>
        <taxon>Brachycera</taxon>
        <taxon>Muscomorpha</taxon>
        <taxon>Ephydroidea</taxon>
        <taxon>Drosophilidae</taxon>
        <taxon>Drosophila</taxon>
    </lineage>
</organism>
<dbReference type="EMBL" id="CH940653">
    <property type="protein sequence ID" value="KRF80830.1"/>
    <property type="molecule type" value="Genomic_DNA"/>
</dbReference>
<name>A0A0Q9WIM1_DROVI</name>
<dbReference type="Proteomes" id="UP000008792">
    <property type="component" value="Unassembled WGS sequence"/>
</dbReference>
<feature type="region of interest" description="Disordered" evidence="1">
    <location>
        <begin position="1"/>
        <end position="52"/>
    </location>
</feature>
<dbReference type="InParanoid" id="A0A0Q9WIM1"/>
<reference evidence="2 3" key="1">
    <citation type="journal article" date="2007" name="Nature">
        <title>Evolution of genes and genomes on the Drosophila phylogeny.</title>
        <authorList>
            <consortium name="Drosophila 12 Genomes Consortium"/>
            <person name="Clark A.G."/>
            <person name="Eisen M.B."/>
            <person name="Smith D.R."/>
            <person name="Bergman C.M."/>
            <person name="Oliver B."/>
            <person name="Markow T.A."/>
            <person name="Kaufman T.C."/>
            <person name="Kellis M."/>
            <person name="Gelbart W."/>
            <person name="Iyer V.N."/>
            <person name="Pollard D.A."/>
            <person name="Sackton T.B."/>
            <person name="Larracuente A.M."/>
            <person name="Singh N.D."/>
            <person name="Abad J.P."/>
            <person name="Abt D.N."/>
            <person name="Adryan B."/>
            <person name="Aguade M."/>
            <person name="Akashi H."/>
            <person name="Anderson W.W."/>
            <person name="Aquadro C.F."/>
            <person name="Ardell D.H."/>
            <person name="Arguello R."/>
            <person name="Artieri C.G."/>
            <person name="Barbash D.A."/>
            <person name="Barker D."/>
            <person name="Barsanti P."/>
            <person name="Batterham P."/>
            <person name="Batzoglou S."/>
            <person name="Begun D."/>
            <person name="Bhutkar A."/>
            <person name="Blanco E."/>
            <person name="Bosak S.A."/>
            <person name="Bradley R.K."/>
            <person name="Brand A.D."/>
            <person name="Brent M.R."/>
            <person name="Brooks A.N."/>
            <person name="Brown R.H."/>
            <person name="Butlin R.K."/>
            <person name="Caggese C."/>
            <person name="Calvi B.R."/>
            <person name="Bernardo de Carvalho A."/>
            <person name="Caspi A."/>
            <person name="Castrezana S."/>
            <person name="Celniker S.E."/>
            <person name="Chang J.L."/>
            <person name="Chapple C."/>
            <person name="Chatterji S."/>
            <person name="Chinwalla A."/>
            <person name="Civetta A."/>
            <person name="Clifton S.W."/>
            <person name="Comeron J.M."/>
            <person name="Costello J.C."/>
            <person name="Coyne J.A."/>
            <person name="Daub J."/>
            <person name="David R.G."/>
            <person name="Delcher A.L."/>
            <person name="Delehaunty K."/>
            <person name="Do C.B."/>
            <person name="Ebling H."/>
            <person name="Edwards K."/>
            <person name="Eickbush T."/>
            <person name="Evans J.D."/>
            <person name="Filipski A."/>
            <person name="Findeiss S."/>
            <person name="Freyhult E."/>
            <person name="Fulton L."/>
            <person name="Fulton R."/>
            <person name="Garcia A.C."/>
            <person name="Gardiner A."/>
            <person name="Garfield D.A."/>
            <person name="Garvin B.E."/>
            <person name="Gibson G."/>
            <person name="Gilbert D."/>
            <person name="Gnerre S."/>
            <person name="Godfrey J."/>
            <person name="Good R."/>
            <person name="Gotea V."/>
            <person name="Gravely B."/>
            <person name="Greenberg A.J."/>
            <person name="Griffiths-Jones S."/>
            <person name="Gross S."/>
            <person name="Guigo R."/>
            <person name="Gustafson E.A."/>
            <person name="Haerty W."/>
            <person name="Hahn M.W."/>
            <person name="Halligan D.L."/>
            <person name="Halpern A.L."/>
            <person name="Halter G.M."/>
            <person name="Han M.V."/>
            <person name="Heger A."/>
            <person name="Hillier L."/>
            <person name="Hinrichs A.S."/>
            <person name="Holmes I."/>
            <person name="Hoskins R.A."/>
            <person name="Hubisz M.J."/>
            <person name="Hultmark D."/>
            <person name="Huntley M.A."/>
            <person name="Jaffe D.B."/>
            <person name="Jagadeeshan S."/>
            <person name="Jeck W.R."/>
            <person name="Johnson J."/>
            <person name="Jones C.D."/>
            <person name="Jordan W.C."/>
            <person name="Karpen G.H."/>
            <person name="Kataoka E."/>
            <person name="Keightley P.D."/>
            <person name="Kheradpour P."/>
            <person name="Kirkness E.F."/>
            <person name="Koerich L.B."/>
            <person name="Kristiansen K."/>
            <person name="Kudrna D."/>
            <person name="Kulathinal R.J."/>
            <person name="Kumar S."/>
            <person name="Kwok R."/>
            <person name="Lander E."/>
            <person name="Langley C.H."/>
            <person name="Lapoint R."/>
            <person name="Lazzaro B.P."/>
            <person name="Lee S.J."/>
            <person name="Levesque L."/>
            <person name="Li R."/>
            <person name="Lin C.F."/>
            <person name="Lin M.F."/>
            <person name="Lindblad-Toh K."/>
            <person name="Llopart A."/>
            <person name="Long M."/>
            <person name="Low L."/>
            <person name="Lozovsky E."/>
            <person name="Lu J."/>
            <person name="Luo M."/>
            <person name="Machado C.A."/>
            <person name="Makalowski W."/>
            <person name="Marzo M."/>
            <person name="Matsuda M."/>
            <person name="Matzkin L."/>
            <person name="McAllister B."/>
            <person name="McBride C.S."/>
            <person name="McKernan B."/>
            <person name="McKernan K."/>
            <person name="Mendez-Lago M."/>
            <person name="Minx P."/>
            <person name="Mollenhauer M.U."/>
            <person name="Montooth K."/>
            <person name="Mount S.M."/>
            <person name="Mu X."/>
            <person name="Myers E."/>
            <person name="Negre B."/>
            <person name="Newfeld S."/>
            <person name="Nielsen R."/>
            <person name="Noor M.A."/>
            <person name="O'Grady P."/>
            <person name="Pachter L."/>
            <person name="Papaceit M."/>
            <person name="Parisi M.J."/>
            <person name="Parisi M."/>
            <person name="Parts L."/>
            <person name="Pedersen J.S."/>
            <person name="Pesole G."/>
            <person name="Phillippy A.M."/>
            <person name="Ponting C.P."/>
            <person name="Pop M."/>
            <person name="Porcelli D."/>
            <person name="Powell J.R."/>
            <person name="Prohaska S."/>
            <person name="Pruitt K."/>
            <person name="Puig M."/>
            <person name="Quesneville H."/>
            <person name="Ram K.R."/>
            <person name="Rand D."/>
            <person name="Rasmussen M.D."/>
            <person name="Reed L.K."/>
            <person name="Reenan R."/>
            <person name="Reily A."/>
            <person name="Remington K.A."/>
            <person name="Rieger T.T."/>
            <person name="Ritchie M.G."/>
            <person name="Robin C."/>
            <person name="Rogers Y.H."/>
            <person name="Rohde C."/>
            <person name="Rozas J."/>
            <person name="Rubenfield M.J."/>
            <person name="Ruiz A."/>
            <person name="Russo S."/>
            <person name="Salzberg S.L."/>
            <person name="Sanchez-Gracia A."/>
            <person name="Saranga D.J."/>
            <person name="Sato H."/>
            <person name="Schaeffer S.W."/>
            <person name="Schatz M.C."/>
            <person name="Schlenke T."/>
            <person name="Schwartz R."/>
            <person name="Segarra C."/>
            <person name="Singh R.S."/>
            <person name="Sirot L."/>
            <person name="Sirota M."/>
            <person name="Sisneros N.B."/>
            <person name="Smith C.D."/>
            <person name="Smith T.F."/>
            <person name="Spieth J."/>
            <person name="Stage D.E."/>
            <person name="Stark A."/>
            <person name="Stephan W."/>
            <person name="Strausberg R.L."/>
            <person name="Strempel S."/>
            <person name="Sturgill D."/>
            <person name="Sutton G."/>
            <person name="Sutton G.G."/>
            <person name="Tao W."/>
            <person name="Teichmann S."/>
            <person name="Tobari Y.N."/>
            <person name="Tomimura Y."/>
            <person name="Tsolas J.M."/>
            <person name="Valente V.L."/>
            <person name="Venter E."/>
            <person name="Venter J.C."/>
            <person name="Vicario S."/>
            <person name="Vieira F.G."/>
            <person name="Vilella A.J."/>
            <person name="Villasante A."/>
            <person name="Walenz B."/>
            <person name="Wang J."/>
            <person name="Wasserman M."/>
            <person name="Watts T."/>
            <person name="Wilson D."/>
            <person name="Wilson R.K."/>
            <person name="Wing R.A."/>
            <person name="Wolfner M.F."/>
            <person name="Wong A."/>
            <person name="Wong G.K."/>
            <person name="Wu C.I."/>
            <person name="Wu G."/>
            <person name="Yamamoto D."/>
            <person name="Yang H.P."/>
            <person name="Yang S.P."/>
            <person name="Yorke J.A."/>
            <person name="Yoshida K."/>
            <person name="Zdobnov E."/>
            <person name="Zhang P."/>
            <person name="Zhang Y."/>
            <person name="Zimin A.V."/>
            <person name="Baldwin J."/>
            <person name="Abdouelleil A."/>
            <person name="Abdulkadir J."/>
            <person name="Abebe A."/>
            <person name="Abera B."/>
            <person name="Abreu J."/>
            <person name="Acer S.C."/>
            <person name="Aftuck L."/>
            <person name="Alexander A."/>
            <person name="An P."/>
            <person name="Anderson E."/>
            <person name="Anderson S."/>
            <person name="Arachi H."/>
            <person name="Azer M."/>
            <person name="Bachantsang P."/>
            <person name="Barry A."/>
            <person name="Bayul T."/>
            <person name="Berlin A."/>
            <person name="Bessette D."/>
            <person name="Bloom T."/>
            <person name="Blye J."/>
            <person name="Boguslavskiy L."/>
            <person name="Bonnet C."/>
            <person name="Boukhgalter B."/>
            <person name="Bourzgui I."/>
            <person name="Brown A."/>
            <person name="Cahill P."/>
            <person name="Channer S."/>
            <person name="Cheshatsang Y."/>
            <person name="Chuda L."/>
            <person name="Citroen M."/>
            <person name="Collymore A."/>
            <person name="Cooke P."/>
            <person name="Costello M."/>
            <person name="D'Aco K."/>
            <person name="Daza R."/>
            <person name="De Haan G."/>
            <person name="DeGray S."/>
            <person name="DeMaso C."/>
            <person name="Dhargay N."/>
            <person name="Dooley K."/>
            <person name="Dooley E."/>
            <person name="Doricent M."/>
            <person name="Dorje P."/>
            <person name="Dorjee K."/>
            <person name="Dupes A."/>
            <person name="Elong R."/>
            <person name="Falk J."/>
            <person name="Farina A."/>
            <person name="Faro S."/>
            <person name="Ferguson D."/>
            <person name="Fisher S."/>
            <person name="Foley C.D."/>
            <person name="Franke A."/>
            <person name="Friedrich D."/>
            <person name="Gadbois L."/>
            <person name="Gearin G."/>
            <person name="Gearin C.R."/>
            <person name="Giannoukos G."/>
            <person name="Goode T."/>
            <person name="Graham J."/>
            <person name="Grandbois E."/>
            <person name="Grewal S."/>
            <person name="Gyaltsen K."/>
            <person name="Hafez N."/>
            <person name="Hagos B."/>
            <person name="Hall J."/>
            <person name="Henson C."/>
            <person name="Hollinger A."/>
            <person name="Honan T."/>
            <person name="Huard M.D."/>
            <person name="Hughes L."/>
            <person name="Hurhula B."/>
            <person name="Husby M.E."/>
            <person name="Kamat A."/>
            <person name="Kanga B."/>
            <person name="Kashin S."/>
            <person name="Khazanovich D."/>
            <person name="Kisner P."/>
            <person name="Lance K."/>
            <person name="Lara M."/>
            <person name="Lee W."/>
            <person name="Lennon N."/>
            <person name="Letendre F."/>
            <person name="LeVine R."/>
            <person name="Lipovsky A."/>
            <person name="Liu X."/>
            <person name="Liu J."/>
            <person name="Liu S."/>
            <person name="Lokyitsang T."/>
            <person name="Lokyitsang Y."/>
            <person name="Lubonja R."/>
            <person name="Lui A."/>
            <person name="MacDonald P."/>
            <person name="Magnisalis V."/>
            <person name="Maru K."/>
            <person name="Matthews C."/>
            <person name="McCusker W."/>
            <person name="McDonough S."/>
            <person name="Mehta T."/>
            <person name="Meldrim J."/>
            <person name="Meneus L."/>
            <person name="Mihai O."/>
            <person name="Mihalev A."/>
            <person name="Mihova T."/>
            <person name="Mittelman R."/>
            <person name="Mlenga V."/>
            <person name="Montmayeur A."/>
            <person name="Mulrain L."/>
            <person name="Navidi A."/>
            <person name="Naylor J."/>
            <person name="Negash T."/>
            <person name="Nguyen T."/>
            <person name="Nguyen N."/>
            <person name="Nicol R."/>
            <person name="Norbu C."/>
            <person name="Norbu N."/>
            <person name="Novod N."/>
            <person name="O'Neill B."/>
            <person name="Osman S."/>
            <person name="Markiewicz E."/>
            <person name="Oyono O.L."/>
            <person name="Patti C."/>
            <person name="Phunkhang P."/>
            <person name="Pierre F."/>
            <person name="Priest M."/>
            <person name="Raghuraman S."/>
            <person name="Rege F."/>
            <person name="Reyes R."/>
            <person name="Rise C."/>
            <person name="Rogov P."/>
            <person name="Ross K."/>
            <person name="Ryan E."/>
            <person name="Settipalli S."/>
            <person name="Shea T."/>
            <person name="Sherpa N."/>
            <person name="Shi L."/>
            <person name="Shih D."/>
            <person name="Sparrow T."/>
            <person name="Spaulding J."/>
            <person name="Stalker J."/>
            <person name="Stange-Thomann N."/>
            <person name="Stavropoulos S."/>
            <person name="Stone C."/>
            <person name="Strader C."/>
            <person name="Tesfaye S."/>
            <person name="Thomson T."/>
            <person name="Thoulutsang Y."/>
            <person name="Thoulutsang D."/>
            <person name="Topham K."/>
            <person name="Topping I."/>
            <person name="Tsamla T."/>
            <person name="Vassiliev H."/>
            <person name="Vo A."/>
            <person name="Wangchuk T."/>
            <person name="Wangdi T."/>
            <person name="Weiand M."/>
            <person name="Wilkinson J."/>
            <person name="Wilson A."/>
            <person name="Yadav S."/>
            <person name="Young G."/>
            <person name="Yu Q."/>
            <person name="Zembek L."/>
            <person name="Zhong D."/>
            <person name="Zimmer A."/>
            <person name="Zwirko Z."/>
            <person name="Jaffe D.B."/>
            <person name="Alvarez P."/>
            <person name="Brockman W."/>
            <person name="Butler J."/>
            <person name="Chin C."/>
            <person name="Gnerre S."/>
            <person name="Grabherr M."/>
            <person name="Kleber M."/>
            <person name="Mauceli E."/>
            <person name="MacCallum I."/>
        </authorList>
    </citation>
    <scope>NUCLEOTIDE SEQUENCE [LARGE SCALE GENOMIC DNA]</scope>
    <source>
        <strain evidence="3">Tucson 15010-1051.87</strain>
    </source>
</reference>
<feature type="compositionally biased region" description="Low complexity" evidence="1">
    <location>
        <begin position="22"/>
        <end position="40"/>
    </location>
</feature>
<accession>A0A0Q9WIM1</accession>
<gene>
    <name evidence="2" type="primary">Dvir\GJ26655</name>
    <name evidence="2" type="ORF">Dvir_GJ26655</name>
</gene>
<evidence type="ECO:0000256" key="1">
    <source>
        <dbReference type="SAM" id="MobiDB-lite"/>
    </source>
</evidence>
<evidence type="ECO:0000313" key="3">
    <source>
        <dbReference type="Proteomes" id="UP000008792"/>
    </source>
</evidence>
<keyword evidence="3" id="KW-1185">Reference proteome</keyword>
<proteinExistence type="predicted"/>
<sequence>MTVAAGNYNELAPRRNDKSFATLTSSTRLQQRQSQSCGRSARGGDGGRGESMRRRCYTCTHMHAQQQQQQEEECIR</sequence>
<evidence type="ECO:0000313" key="2">
    <source>
        <dbReference type="EMBL" id="KRF80830.1"/>
    </source>
</evidence>
<dbReference type="AlphaFoldDB" id="A0A0Q9WIM1"/>